<evidence type="ECO:0000313" key="8">
    <source>
        <dbReference type="Proteomes" id="UP000528286"/>
    </source>
</evidence>
<keyword evidence="4" id="KW-0964">Secreted</keyword>
<dbReference type="Gene3D" id="2.150.10.10">
    <property type="entry name" value="Serralysin-like metalloprotease, C-terminal"/>
    <property type="match status" value="3"/>
</dbReference>
<dbReference type="EC" id="3.4.24.40" evidence="7"/>
<dbReference type="InterPro" id="IPR013858">
    <property type="entry name" value="Peptidase_M10B_C"/>
</dbReference>
<proteinExistence type="inferred from homology"/>
<dbReference type="Gene3D" id="3.40.390.10">
    <property type="entry name" value="Collagenase (Catalytic Domain)"/>
    <property type="match status" value="1"/>
</dbReference>
<dbReference type="InterPro" id="IPR011049">
    <property type="entry name" value="Serralysin-like_metalloprot_C"/>
</dbReference>
<dbReference type="PRINTS" id="PR00313">
    <property type="entry name" value="CABNDNGRPT"/>
</dbReference>
<comment type="cofactor">
    <cofactor evidence="1">
        <name>Ca(2+)</name>
        <dbReference type="ChEBI" id="CHEBI:29108"/>
    </cofactor>
</comment>
<keyword evidence="8" id="KW-1185">Reference proteome</keyword>
<reference evidence="7 8" key="1">
    <citation type="submission" date="2020-08" db="EMBL/GenBank/DDBJ databases">
        <title>Genomic Encyclopedia of Type Strains, Phase IV (KMG-IV): sequencing the most valuable type-strain genomes for metagenomic binning, comparative biology and taxonomic classification.</title>
        <authorList>
            <person name="Goeker M."/>
        </authorList>
    </citation>
    <scope>NUCLEOTIDE SEQUENCE [LARGE SCALE GENOMIC DNA]</scope>
    <source>
        <strain evidence="7 8">DSM 29853</strain>
    </source>
</reference>
<evidence type="ECO:0000256" key="2">
    <source>
        <dbReference type="ARBA" id="ARBA00004613"/>
    </source>
</evidence>
<organism evidence="7 8">
    <name type="scientific">Gellertiella hungarica</name>
    <dbReference type="NCBI Taxonomy" id="1572859"/>
    <lineage>
        <taxon>Bacteria</taxon>
        <taxon>Pseudomonadati</taxon>
        <taxon>Pseudomonadota</taxon>
        <taxon>Alphaproteobacteria</taxon>
        <taxon>Hyphomicrobiales</taxon>
        <taxon>Rhizobiaceae</taxon>
        <taxon>Gellertiella</taxon>
    </lineage>
</organism>
<dbReference type="AlphaFoldDB" id="A0A7W6NM99"/>
<evidence type="ECO:0000256" key="3">
    <source>
        <dbReference type="ARBA" id="ARBA00009490"/>
    </source>
</evidence>
<dbReference type="InterPro" id="IPR034033">
    <property type="entry name" value="Serralysin-like"/>
</dbReference>
<dbReference type="EMBL" id="JACIEZ010000011">
    <property type="protein sequence ID" value="MBB4066728.1"/>
    <property type="molecule type" value="Genomic_DNA"/>
</dbReference>
<dbReference type="PROSITE" id="PS00330">
    <property type="entry name" value="HEMOLYSIN_CALCIUM"/>
    <property type="match status" value="5"/>
</dbReference>
<comment type="caution">
    <text evidence="7">The sequence shown here is derived from an EMBL/GenBank/DDBJ whole genome shotgun (WGS) entry which is preliminary data.</text>
</comment>
<dbReference type="GO" id="GO:0005615">
    <property type="term" value="C:extracellular space"/>
    <property type="evidence" value="ECO:0007669"/>
    <property type="project" value="InterPro"/>
</dbReference>
<dbReference type="SUPFAM" id="SSF51120">
    <property type="entry name" value="beta-Roll"/>
    <property type="match status" value="2"/>
</dbReference>
<dbReference type="SUPFAM" id="SSF55486">
    <property type="entry name" value="Metalloproteases ('zincins'), catalytic domain"/>
    <property type="match status" value="1"/>
</dbReference>
<sequence length="549" mass="57763">MTNVFNSEFSSYVEYLKNEGTGQNVAFNHTLISVNLNGLLDNTAQYNAARNALALWSKFTGLQFNIVSGSADITVDNTYAGAYATVDTSGSTITRSQVNVARDWYPNWSIGQYGVQTFIHEFGHALGLNHGGPYNGNGTYANDAIFWQDTWQYSVMSYFEQENYNGATTVNLIGPMIADIKAIQDLYGRISVNSGNTVYGRGETVISGWTDFAKYAYSTYCVNDTGGVDTLDYSNTSPSALIDLRAGYFSNINGLKGNVSIALGTVIENARGGAGNDSIIGNHVANVLQGNAGTDTIQGLDGNDSLYGGLARDYLYGGNGNDSLVGGAGNDYLNGGANIDTAYYGDSTVGLKASLLVPSQNTGIALGDTYVSIENIYGSAYGDTLVGDNFANTLWGANGNDYLYGNDGADALNGGNGNDYIVGGLGNDAIVGGAGMDRLFGSGGGDRFVFTATTDSTYSSAGRDVIYDFSYAAGDRIDLTLIDANTQVAGNQAFAYIGTAAFNGSAGQLHIDYAGGNTVVSCDVNGDRVADFGLTVYQANAISSLCYYL</sequence>
<dbReference type="InterPro" id="IPR018511">
    <property type="entry name" value="Hemolysin-typ_Ca-bd_CS"/>
</dbReference>
<dbReference type="InterPro" id="IPR050557">
    <property type="entry name" value="RTX_toxin/Mannuronan_C5-epim"/>
</dbReference>
<evidence type="ECO:0000256" key="5">
    <source>
        <dbReference type="ARBA" id="ARBA00022737"/>
    </source>
</evidence>
<protein>
    <submittedName>
        <fullName evidence="7">Serralysin</fullName>
        <ecNumber evidence="7">3.4.24.40</ecNumber>
    </submittedName>
</protein>
<dbReference type="GO" id="GO:0005509">
    <property type="term" value="F:calcium ion binding"/>
    <property type="evidence" value="ECO:0007669"/>
    <property type="project" value="InterPro"/>
</dbReference>
<dbReference type="InterPro" id="IPR006026">
    <property type="entry name" value="Peptidase_Metallo"/>
</dbReference>
<name>A0A7W6NM99_9HYPH</name>
<dbReference type="CDD" id="cd04277">
    <property type="entry name" value="ZnMc_serralysin_like"/>
    <property type="match status" value="1"/>
</dbReference>
<dbReference type="GO" id="GO:0008270">
    <property type="term" value="F:zinc ion binding"/>
    <property type="evidence" value="ECO:0007669"/>
    <property type="project" value="InterPro"/>
</dbReference>
<dbReference type="GO" id="GO:0006508">
    <property type="term" value="P:proteolysis"/>
    <property type="evidence" value="ECO:0007669"/>
    <property type="project" value="InterPro"/>
</dbReference>
<dbReference type="RefSeq" id="WP_183367990.1">
    <property type="nucleotide sequence ID" value="NZ_JACIEZ010000011.1"/>
</dbReference>
<accession>A0A7W6NM99</accession>
<evidence type="ECO:0000256" key="4">
    <source>
        <dbReference type="ARBA" id="ARBA00022525"/>
    </source>
</evidence>
<dbReference type="Pfam" id="PF00353">
    <property type="entry name" value="HemolysinCabind"/>
    <property type="match status" value="3"/>
</dbReference>
<evidence type="ECO:0000256" key="1">
    <source>
        <dbReference type="ARBA" id="ARBA00001913"/>
    </source>
</evidence>
<dbReference type="PANTHER" id="PTHR38340:SF1">
    <property type="entry name" value="S-LAYER PROTEIN"/>
    <property type="match status" value="1"/>
</dbReference>
<evidence type="ECO:0000259" key="6">
    <source>
        <dbReference type="SMART" id="SM00235"/>
    </source>
</evidence>
<keyword evidence="5" id="KW-0677">Repeat</keyword>
<dbReference type="GO" id="GO:0008237">
    <property type="term" value="F:metallopeptidase activity"/>
    <property type="evidence" value="ECO:0007669"/>
    <property type="project" value="InterPro"/>
</dbReference>
<comment type="similarity">
    <text evidence="3">Belongs to the peptidase M10B family.</text>
</comment>
<dbReference type="Pfam" id="PF08548">
    <property type="entry name" value="Peptidase_M10_C"/>
    <property type="match status" value="2"/>
</dbReference>
<dbReference type="InterPro" id="IPR001343">
    <property type="entry name" value="Hemolysn_Ca-bd"/>
</dbReference>
<comment type="subcellular location">
    <subcellularLocation>
        <location evidence="2">Secreted</location>
    </subcellularLocation>
</comment>
<dbReference type="InterPro" id="IPR024079">
    <property type="entry name" value="MetalloPept_cat_dom_sf"/>
</dbReference>
<evidence type="ECO:0000313" key="7">
    <source>
        <dbReference type="EMBL" id="MBB4066728.1"/>
    </source>
</evidence>
<dbReference type="Proteomes" id="UP000528286">
    <property type="component" value="Unassembled WGS sequence"/>
</dbReference>
<gene>
    <name evidence="7" type="ORF">GGR23_003946</name>
</gene>
<dbReference type="PANTHER" id="PTHR38340">
    <property type="entry name" value="S-LAYER PROTEIN"/>
    <property type="match status" value="1"/>
</dbReference>
<feature type="domain" description="Peptidase metallopeptidase" evidence="6">
    <location>
        <begin position="22"/>
        <end position="166"/>
    </location>
</feature>
<dbReference type="SMART" id="SM00235">
    <property type="entry name" value="ZnMc"/>
    <property type="match status" value="1"/>
</dbReference>
<keyword evidence="7" id="KW-0378">Hydrolase</keyword>